<dbReference type="Proteomes" id="UP001151071">
    <property type="component" value="Unassembled WGS sequence"/>
</dbReference>
<keyword evidence="3" id="KW-1185">Reference proteome</keyword>
<reference evidence="2" key="1">
    <citation type="submission" date="2022-12" db="EMBL/GenBank/DDBJ databases">
        <title>Draft genome sequence of the thermophilic strain Brevibacillus thermoruber HT42, isolated from Los Humeros, Puebla, Mexico, with biotechnological potential.</title>
        <authorList>
            <person name="Lara Sanchez J."/>
            <person name="Solis Palacios R."/>
            <person name="Bustos Baena A.S."/>
            <person name="Ruz Baez A.E."/>
            <person name="Espinosa Luna G."/>
            <person name="Oliart Ros R.M."/>
        </authorList>
    </citation>
    <scope>NUCLEOTIDE SEQUENCE</scope>
    <source>
        <strain evidence="2">HT42</strain>
    </source>
</reference>
<gene>
    <name evidence="2" type="ORF">O3V59_19540</name>
</gene>
<dbReference type="EMBL" id="JAPYYP010000033">
    <property type="protein sequence ID" value="MDA5110534.1"/>
    <property type="molecule type" value="Genomic_DNA"/>
</dbReference>
<organism evidence="2 3">
    <name type="scientific">Brevibacillus thermoruber</name>
    <dbReference type="NCBI Taxonomy" id="33942"/>
    <lineage>
        <taxon>Bacteria</taxon>
        <taxon>Bacillati</taxon>
        <taxon>Bacillota</taxon>
        <taxon>Bacilli</taxon>
        <taxon>Bacillales</taxon>
        <taxon>Paenibacillaceae</taxon>
        <taxon>Brevibacillus</taxon>
    </lineage>
</organism>
<name>A0A9X3TTA4_9BACL</name>
<dbReference type="InterPro" id="IPR025054">
    <property type="entry name" value="DUF3991"/>
</dbReference>
<evidence type="ECO:0000313" key="2">
    <source>
        <dbReference type="EMBL" id="MDA5110534.1"/>
    </source>
</evidence>
<evidence type="ECO:0000313" key="3">
    <source>
        <dbReference type="Proteomes" id="UP001151071"/>
    </source>
</evidence>
<dbReference type="SUPFAM" id="SSF56731">
    <property type="entry name" value="DNA primase core"/>
    <property type="match status" value="1"/>
</dbReference>
<comment type="caution">
    <text evidence="2">The sequence shown here is derived from an EMBL/GenBank/DDBJ whole genome shotgun (WGS) entry which is preliminary data.</text>
</comment>
<dbReference type="AlphaFoldDB" id="A0A9X3TTA4"/>
<evidence type="ECO:0000259" key="1">
    <source>
        <dbReference type="Pfam" id="PF13154"/>
    </source>
</evidence>
<protein>
    <submittedName>
        <fullName evidence="2">DUF3991 and TOPRIM domain-containing protein</fullName>
    </submittedName>
</protein>
<dbReference type="Pfam" id="PF13154">
    <property type="entry name" value="DUF3991"/>
    <property type="match status" value="1"/>
</dbReference>
<dbReference type="Gene3D" id="3.40.1360.10">
    <property type="match status" value="1"/>
</dbReference>
<dbReference type="RefSeq" id="WP_271140820.1">
    <property type="nucleotide sequence ID" value="NZ_JAPYYP010000033.1"/>
</dbReference>
<proteinExistence type="predicted"/>
<feature type="domain" description="DUF3991" evidence="1">
    <location>
        <begin position="2"/>
        <end position="54"/>
    </location>
</feature>
<dbReference type="Pfam" id="PF13155">
    <property type="entry name" value="Toprim_2"/>
    <property type="match status" value="1"/>
</dbReference>
<accession>A0A9X3TTA4</accession>
<sequence length="192" mass="21874">MPHQWVQELIMQKLLYQDTKGNAVFVCRDENGEAKGAIIRGTLTGQSFKQRVGSGLYPFVVLPPGEEKHTLTVTEAPIESLSLMTLHPESKRTIHVALGELHFEEAVERLLTMYPEVRRLVLAFNRDLPGIQAANRFLKRFGSKMEVVGYLPQAHVNDWNEQLLALQKESGAFAEKKFEGKARKLERFESQR</sequence>